<evidence type="ECO:0000256" key="5">
    <source>
        <dbReference type="ARBA" id="ARBA00022448"/>
    </source>
</evidence>
<sequence length="223" mass="24006" precursor="true">MTNFAPLKAMSLKAMLAIASLSMAAVPMALPINAQAAAASEQTATKNLNQLLIGIKSMTANFSQTTQAGNKKSQFTGVMSAQRQNQFRWQIKSPAEQLIVANGNTLWVYDKDLQQATRQAVGNQVGETPALLLSGDPAQIGRNFSVSQPNTARNYFVLTPKSSNASFKSLSLSFNGGRPVMMVLHDNIGQITSIRFSNISLNKKIPAAEFNFTPPSGTDVINQ</sequence>
<dbReference type="EMBL" id="LR134343">
    <property type="protein sequence ID" value="VEG13813.1"/>
    <property type="molecule type" value="Genomic_DNA"/>
</dbReference>
<name>A0A448GYE1_9GAMM</name>
<dbReference type="InterPro" id="IPR018323">
    <property type="entry name" value="OM_lipoprot_carrier_LolA_Pbac"/>
</dbReference>
<evidence type="ECO:0000313" key="11">
    <source>
        <dbReference type="EMBL" id="VEG13813.1"/>
    </source>
</evidence>
<evidence type="ECO:0000256" key="3">
    <source>
        <dbReference type="ARBA" id="ARBA00011245"/>
    </source>
</evidence>
<dbReference type="SUPFAM" id="SSF89392">
    <property type="entry name" value="Prokaryotic lipoproteins and lipoprotein localization factors"/>
    <property type="match status" value="1"/>
</dbReference>
<feature type="chain" id="PRO_5019599990" description="Outer-membrane lipoprotein carrier protein" evidence="10">
    <location>
        <begin position="25"/>
        <end position="223"/>
    </location>
</feature>
<comment type="subunit">
    <text evidence="3 10">Monomer.</text>
</comment>
<keyword evidence="11" id="KW-0449">Lipoprotein</keyword>
<proteinExistence type="inferred from homology"/>
<evidence type="ECO:0000256" key="2">
    <source>
        <dbReference type="ARBA" id="ARBA00007615"/>
    </source>
</evidence>
<dbReference type="InterPro" id="IPR004564">
    <property type="entry name" value="OM_lipoprot_carrier_LolA-like"/>
</dbReference>
<evidence type="ECO:0000256" key="6">
    <source>
        <dbReference type="ARBA" id="ARBA00022729"/>
    </source>
</evidence>
<evidence type="ECO:0000256" key="8">
    <source>
        <dbReference type="ARBA" id="ARBA00022927"/>
    </source>
</evidence>
<keyword evidence="5 10" id="KW-0813">Transport</keyword>
<evidence type="ECO:0000256" key="10">
    <source>
        <dbReference type="HAMAP-Rule" id="MF_00240"/>
    </source>
</evidence>
<evidence type="ECO:0000256" key="7">
    <source>
        <dbReference type="ARBA" id="ARBA00022764"/>
    </source>
</evidence>
<keyword evidence="8 10" id="KW-0653">Protein transport</keyword>
<dbReference type="PANTHER" id="PTHR35869">
    <property type="entry name" value="OUTER-MEMBRANE LIPOPROTEIN CARRIER PROTEIN"/>
    <property type="match status" value="1"/>
</dbReference>
<dbReference type="Proteomes" id="UP000274100">
    <property type="component" value="Chromosome"/>
</dbReference>
<reference evidence="11 12" key="1">
    <citation type="submission" date="2018-12" db="EMBL/GenBank/DDBJ databases">
        <authorList>
            <consortium name="Pathogen Informatics"/>
        </authorList>
    </citation>
    <scope>NUCLEOTIDE SEQUENCE [LARGE SCALE GENOMIC DNA]</scope>
    <source>
        <strain evidence="11 12">NCTC10297</strain>
    </source>
</reference>
<dbReference type="HAMAP" id="MF_00240">
    <property type="entry name" value="LolA"/>
    <property type="match status" value="1"/>
</dbReference>
<dbReference type="NCBIfam" id="TIGR00547">
    <property type="entry name" value="lolA"/>
    <property type="match status" value="1"/>
</dbReference>
<dbReference type="Pfam" id="PF03548">
    <property type="entry name" value="LolA"/>
    <property type="match status" value="1"/>
</dbReference>
<feature type="signal peptide" evidence="10">
    <location>
        <begin position="1"/>
        <end position="24"/>
    </location>
</feature>
<evidence type="ECO:0000313" key="12">
    <source>
        <dbReference type="Proteomes" id="UP000274100"/>
    </source>
</evidence>
<dbReference type="InterPro" id="IPR029046">
    <property type="entry name" value="LolA/LolB/LppX"/>
</dbReference>
<protein>
    <recommendedName>
        <fullName evidence="4 10">Outer-membrane lipoprotein carrier protein</fullName>
    </recommendedName>
</protein>
<dbReference type="GO" id="GO:0030288">
    <property type="term" value="C:outer membrane-bounded periplasmic space"/>
    <property type="evidence" value="ECO:0007669"/>
    <property type="project" value="TreeGrafter"/>
</dbReference>
<dbReference type="AlphaFoldDB" id="A0A448GYE1"/>
<comment type="similarity">
    <text evidence="2 10">Belongs to the LolA family.</text>
</comment>
<dbReference type="GO" id="GO:0042953">
    <property type="term" value="P:lipoprotein transport"/>
    <property type="evidence" value="ECO:0007669"/>
    <property type="project" value="InterPro"/>
</dbReference>
<dbReference type="CDD" id="cd16325">
    <property type="entry name" value="LolA"/>
    <property type="match status" value="1"/>
</dbReference>
<evidence type="ECO:0000256" key="4">
    <source>
        <dbReference type="ARBA" id="ARBA00014035"/>
    </source>
</evidence>
<evidence type="ECO:0000256" key="1">
    <source>
        <dbReference type="ARBA" id="ARBA00004418"/>
    </source>
</evidence>
<comment type="subcellular location">
    <subcellularLocation>
        <location evidence="1 10">Periplasm</location>
    </subcellularLocation>
</comment>
<dbReference type="KEGG" id="mcun:NCTC10297_01786"/>
<gene>
    <name evidence="10 11" type="primary">lolA</name>
    <name evidence="11" type="ORF">NCTC10297_01786</name>
</gene>
<keyword evidence="9 10" id="KW-0143">Chaperone</keyword>
<keyword evidence="6 10" id="KW-0732">Signal</keyword>
<keyword evidence="7 10" id="KW-0574">Periplasm</keyword>
<organism evidence="11 12">
    <name type="scientific">Moraxella cuniculi</name>
    <dbReference type="NCBI Taxonomy" id="34061"/>
    <lineage>
        <taxon>Bacteria</taxon>
        <taxon>Pseudomonadati</taxon>
        <taxon>Pseudomonadota</taxon>
        <taxon>Gammaproteobacteria</taxon>
        <taxon>Moraxellales</taxon>
        <taxon>Moraxellaceae</taxon>
        <taxon>Moraxella</taxon>
    </lineage>
</organism>
<accession>A0A448GYE1</accession>
<dbReference type="RefSeq" id="WP_170161444.1">
    <property type="nucleotide sequence ID" value="NZ_LR134343.1"/>
</dbReference>
<dbReference type="PANTHER" id="PTHR35869:SF1">
    <property type="entry name" value="OUTER-MEMBRANE LIPOPROTEIN CARRIER PROTEIN"/>
    <property type="match status" value="1"/>
</dbReference>
<dbReference type="GO" id="GO:0044874">
    <property type="term" value="P:lipoprotein localization to outer membrane"/>
    <property type="evidence" value="ECO:0007669"/>
    <property type="project" value="UniProtKB-UniRule"/>
</dbReference>
<comment type="function">
    <text evidence="10">Participates in the translocation of lipoproteins from the inner membrane to the outer membrane. Only forms a complex with a lipoprotein if the residue after the N-terminal Cys is not an aspartate (The Asp acts as a targeting signal to indicate that the lipoprotein should stay in the inner membrane).</text>
</comment>
<evidence type="ECO:0000256" key="9">
    <source>
        <dbReference type="ARBA" id="ARBA00023186"/>
    </source>
</evidence>
<dbReference type="Gene3D" id="2.50.20.10">
    <property type="entry name" value="Lipoprotein localisation LolA/LolB/LppX"/>
    <property type="match status" value="1"/>
</dbReference>